<dbReference type="Pfam" id="PF13472">
    <property type="entry name" value="Lipase_GDSL_2"/>
    <property type="match status" value="1"/>
</dbReference>
<dbReference type="SUPFAM" id="SSF52266">
    <property type="entry name" value="SGNH hydrolase"/>
    <property type="match status" value="1"/>
</dbReference>
<dbReference type="KEGG" id="pib:BBD41_21215"/>
<dbReference type="RefSeq" id="WP_099478670.1">
    <property type="nucleotide sequence ID" value="NZ_CP016809.1"/>
</dbReference>
<dbReference type="InterPro" id="IPR036514">
    <property type="entry name" value="SGNH_hydro_sf"/>
</dbReference>
<dbReference type="Gene3D" id="3.40.50.1110">
    <property type="entry name" value="SGNH hydrolase"/>
    <property type="match status" value="1"/>
</dbReference>
<dbReference type="CDD" id="cd01830">
    <property type="entry name" value="XynE_like"/>
    <property type="match status" value="1"/>
</dbReference>
<dbReference type="PANTHER" id="PTHR43784:SF2">
    <property type="entry name" value="GDSL-LIKE LIPASE_ACYLHYDROLASE, PUTATIVE (AFU_ORTHOLOGUE AFUA_2G00820)-RELATED"/>
    <property type="match status" value="1"/>
</dbReference>
<dbReference type="AlphaFoldDB" id="A0A1B2E4Q0"/>
<feature type="domain" description="SGNH hydrolase-type esterase" evidence="1">
    <location>
        <begin position="183"/>
        <end position="374"/>
    </location>
</feature>
<protein>
    <submittedName>
        <fullName evidence="2">GDSL family lipase</fullName>
    </submittedName>
</protein>
<reference evidence="2" key="1">
    <citation type="submission" date="2016-08" db="EMBL/GenBank/DDBJ databases">
        <title>Complete Genome Seqeunce of Paenibacillus sp. nov. IHBB 9852 from high altitute lake of Indian trans-Himalayas.</title>
        <authorList>
            <person name="Kiran S."/>
            <person name="Swarnkar M.K."/>
            <person name="Rana A."/>
            <person name="Tewari R."/>
            <person name="Gulati A."/>
        </authorList>
    </citation>
    <scope>NUCLEOTIDE SEQUENCE [LARGE SCALE GENOMIC DNA]</scope>
    <source>
        <strain evidence="2">IHBB 9852</strain>
    </source>
</reference>
<proteinExistence type="predicted"/>
<evidence type="ECO:0000313" key="2">
    <source>
        <dbReference type="EMBL" id="ANY74882.1"/>
    </source>
</evidence>
<name>A0A1B2E4Q0_9BACL</name>
<evidence type="ECO:0000259" key="1">
    <source>
        <dbReference type="Pfam" id="PF13472"/>
    </source>
</evidence>
<accession>A0A1B2E4Q0</accession>
<organism evidence="2">
    <name type="scientific">Paenibacillus ihbetae</name>
    <dbReference type="NCBI Taxonomy" id="1870820"/>
    <lineage>
        <taxon>Bacteria</taxon>
        <taxon>Bacillati</taxon>
        <taxon>Bacillota</taxon>
        <taxon>Bacilli</taxon>
        <taxon>Bacillales</taxon>
        <taxon>Paenibacillaceae</taxon>
        <taxon>Paenibacillus</taxon>
    </lineage>
</organism>
<dbReference type="PANTHER" id="PTHR43784">
    <property type="entry name" value="GDSL-LIKE LIPASE/ACYLHYDROLASE, PUTATIVE (AFU_ORTHOLOGUE AFUA_2G00820)-RELATED"/>
    <property type="match status" value="1"/>
</dbReference>
<dbReference type="EMBL" id="CP016809">
    <property type="protein sequence ID" value="ANY74882.1"/>
    <property type="molecule type" value="Genomic_DNA"/>
</dbReference>
<sequence length="391" mass="43340">MNEQQHAEGHWIGSWIASQTYEDRTVAEERFEDQTLRMIVHPHAFGSKLRLRFSNLYGSEPVHFGKVAAALSEEDGLIVPGTCRHVTLHGHTTITIPAGEEIYTDPIDLQLHENTDVAISIYIPASTRTSTWHFSPPSITYVAEGNRTDDRDTGHFRNKIHSYYWLSGLEVLTYGDPFRVIVALGDSITEGSTSTPGTNRRWPDFFQERLDLEQIALPVSVLNAGIVGNQILTNGPDAGMPLGGECILSRLERDVFSHYGVTDVIFLAGINDIGIGNASANEIIAGMKETAARVHEKGLRIFAGTLPPFGNAPYYTNEKEIIRQEVNRWILANEGFDGIIDFNEGLADPQHPEQLLPAYDFGDHLHPNDKGFQALADCIPLSLFGINSNHI</sequence>
<gene>
    <name evidence="2" type="ORF">BBD41_21215</name>
</gene>
<dbReference type="InterPro" id="IPR013830">
    <property type="entry name" value="SGNH_hydro"/>
</dbReference>
<dbReference type="InterPro" id="IPR053140">
    <property type="entry name" value="GDSL_Rv0518-like"/>
</dbReference>